<sequence length="121" mass="13180">MEGEAGMATQSRKASAVDKCAHCEVETDDPGKRVRQPQKKALTNRLRRIEGQIGGVLNMIENDRYCVDILMQISAVKSALDGVAIQILSAHASGCVRKAVKEDGGDDAIEELLGVVRRMMR</sequence>
<protein>
    <recommendedName>
        <fullName evidence="4">DNA-binding transcriptional regulator, FrmR family</fullName>
    </recommendedName>
</protein>
<dbReference type="PANTHER" id="PTHR33677:SF3">
    <property type="entry name" value="COPPER-SENSING TRANSCRIPTIONAL REPRESSOR RICR"/>
    <property type="match status" value="1"/>
</dbReference>
<name>A0ABQ0P343_9PROT</name>
<accession>A0ABQ0P343</accession>
<evidence type="ECO:0000313" key="3">
    <source>
        <dbReference type="Proteomes" id="UP001060895"/>
    </source>
</evidence>
<dbReference type="Gene3D" id="1.20.58.1000">
    <property type="entry name" value="Metal-sensitive repressor, helix protomer"/>
    <property type="match status" value="1"/>
</dbReference>
<reference evidence="2" key="1">
    <citation type="submission" date="2013-04" db="EMBL/GenBank/DDBJ databases">
        <title>The genome sequencing project of 58 acetic acid bacteria.</title>
        <authorList>
            <person name="Okamoto-Kainuma A."/>
            <person name="Ishikawa M."/>
            <person name="Umino S."/>
            <person name="Koizumi Y."/>
            <person name="Shiwa Y."/>
            <person name="Yoshikawa H."/>
            <person name="Matsutani M."/>
            <person name="Matsushita K."/>
        </authorList>
    </citation>
    <scope>NUCLEOTIDE SEQUENCE</scope>
    <source>
        <strain evidence="2">DSM 12717</strain>
    </source>
</reference>
<evidence type="ECO:0000313" key="2">
    <source>
        <dbReference type="EMBL" id="GBQ20423.1"/>
    </source>
</evidence>
<dbReference type="Pfam" id="PF02583">
    <property type="entry name" value="Trns_repr_metal"/>
    <property type="match status" value="1"/>
</dbReference>
<dbReference type="CDD" id="cd10148">
    <property type="entry name" value="CsoR-like_DUF156"/>
    <property type="match status" value="1"/>
</dbReference>
<dbReference type="Proteomes" id="UP001060895">
    <property type="component" value="Unassembled WGS sequence"/>
</dbReference>
<dbReference type="PANTHER" id="PTHR33677">
    <property type="entry name" value="TRANSCRIPTIONAL REPRESSOR FRMR-RELATED"/>
    <property type="match status" value="1"/>
</dbReference>
<dbReference type="InterPro" id="IPR038390">
    <property type="entry name" value="Metal_Tscrpt_repr_sf"/>
</dbReference>
<proteinExistence type="inferred from homology"/>
<evidence type="ECO:0000256" key="1">
    <source>
        <dbReference type="ARBA" id="ARBA00005260"/>
    </source>
</evidence>
<evidence type="ECO:0008006" key="4">
    <source>
        <dbReference type="Google" id="ProtNLM"/>
    </source>
</evidence>
<comment type="similarity">
    <text evidence="1">Belongs to the FrmR/RcnR family.</text>
</comment>
<gene>
    <name evidence="2" type="ORF">AA12717_0570</name>
</gene>
<comment type="caution">
    <text evidence="2">The sequence shown here is derived from an EMBL/GenBank/DDBJ whole genome shotgun (WGS) entry which is preliminary data.</text>
</comment>
<dbReference type="InterPro" id="IPR003735">
    <property type="entry name" value="Metal_Tscrpt_repr"/>
</dbReference>
<dbReference type="EMBL" id="BAQP01000017">
    <property type="protein sequence ID" value="GBQ20423.1"/>
    <property type="molecule type" value="Genomic_DNA"/>
</dbReference>
<organism evidence="2 3">
    <name type="scientific">Gluconacetobacter sacchari DSM 12717</name>
    <dbReference type="NCBI Taxonomy" id="1307940"/>
    <lineage>
        <taxon>Bacteria</taxon>
        <taxon>Pseudomonadati</taxon>
        <taxon>Pseudomonadota</taxon>
        <taxon>Alphaproteobacteria</taxon>
        <taxon>Acetobacterales</taxon>
        <taxon>Acetobacteraceae</taxon>
        <taxon>Gluconacetobacter</taxon>
    </lineage>
</organism>
<keyword evidence="3" id="KW-1185">Reference proteome</keyword>